<dbReference type="PIRSF" id="PIRSF000610">
    <property type="entry name" value="Ser/Thr_PK_YKL171w_prd"/>
    <property type="match status" value="1"/>
</dbReference>
<accession>A0A0W0D3F1</accession>
<gene>
    <name evidence="6" type="ORF">AO440_004210</name>
</gene>
<dbReference type="EMBL" id="LLZZ01000117">
    <property type="protein sequence ID" value="KTB04228.1"/>
    <property type="molecule type" value="Genomic_DNA"/>
</dbReference>
<sequence length="964" mass="108936">MYGQRRVRSERYSSDISSGKDEEIKVSRSKGIDCPPRRRESSTNEDSLYFQPTKIYKLEKELASRSTLVKSDKDSTDEERDSDEIVSNRFNEADSVRHFGRYTDENYQYRHINGLVPDYYEGMRKNKLGLVSDLTNESRNNYIFEQNANFEMEFPIDESALGGNETRGMHDEYIPNLNYGQLIENWVDEEKQVQTMEDLQREDSMLQGQLMKEASVILSNKVRSPTQERSQTPRLATWVNDYDSEPRIMTNRSSSVIPEALSDDDIREDSLSPNTSAIFSNSHAQVEPIPLPSKNSARMPTSTLEDRRSYMNFLGKPASTFGAIDSMGMSALKNVNSFLPIHKSSLPSTIPVRKGSSGQSTANSDSSSLNLQHNLSSSVGDLKLDSDQMMDLIRKLPKDFLTLPYSQRKKQIIKLAPDKDSRLIMSLLKKVMITNSKSASSIQKPGMRSRHGSLASQFLSSFSPSVASMASSGGFRPDDKGLFIMGHKLGKVIGFGAWGMIRECVDIQSGAQRAMKIVRFKDNQKVKRNVIREVNVWKEMHHMYILPLLDWKLISDYAMYCLTERVKDGTLYDLVLSWEDRKNNQIPVDERIKLTMFLMLQLISALKYMHSNSTVHGDIKLENCLLKKGRQHKNWTIFLCDFGMSCRFGSYRSRYDTLIDEEKNNSGIIREESYMPLSFEASPKPIYREVSQLNSQHSQLSSQLTPQLQLQSNSASFSQPQQFLAVQQLPQPEQSLPHVHSDSNSTSQPPSKFMKIVTDRNVIHDDTPFEILTARQASRRSFESHNSKKSQKMSTVSVESLPSSPSATPLDNVNAFDPCSLDAQRHFSLSVENSNTKTPSSLIGSLPYAAPELLVPEPSPLGPGADIWALGVTMYTMLMGKLPFKHDLESKLKQLIASGKFDKKSLKCMCNGGHSNLSDETLKYQGLYDAILGCLTINVLDRWGLHDVETALREELKKNGELSQ</sequence>
<dbReference type="Gene3D" id="1.10.510.10">
    <property type="entry name" value="Transferase(Phosphotransferase) domain 1"/>
    <property type="match status" value="2"/>
</dbReference>
<protein>
    <submittedName>
        <fullName evidence="6">Nitrogen network kinase 1</fullName>
    </submittedName>
</protein>
<dbReference type="SUPFAM" id="SSF56112">
    <property type="entry name" value="Protein kinase-like (PK-like)"/>
    <property type="match status" value="1"/>
</dbReference>
<feature type="compositionally biased region" description="Polar residues" evidence="4">
    <location>
        <begin position="792"/>
        <end position="811"/>
    </location>
</feature>
<feature type="compositionally biased region" description="Basic and acidic residues" evidence="4">
    <location>
        <begin position="7"/>
        <end position="26"/>
    </location>
</feature>
<evidence type="ECO:0000256" key="1">
    <source>
        <dbReference type="ARBA" id="ARBA00022741"/>
    </source>
</evidence>
<dbReference type="PROSITE" id="PS00107">
    <property type="entry name" value="PROTEIN_KINASE_ATP"/>
    <property type="match status" value="1"/>
</dbReference>
<dbReference type="PANTHER" id="PTHR24346:SF76">
    <property type="entry name" value="NON-SPECIFIC SERINE_THREONINE PROTEIN KINASE"/>
    <property type="match status" value="1"/>
</dbReference>
<feature type="domain" description="Protein kinase" evidence="5">
    <location>
        <begin position="487"/>
        <end position="956"/>
    </location>
</feature>
<feature type="compositionally biased region" description="Low complexity" evidence="4">
    <location>
        <begin position="363"/>
        <end position="372"/>
    </location>
</feature>
<reference evidence="6 7" key="1">
    <citation type="submission" date="2015-10" db="EMBL/GenBank/DDBJ databases">
        <title>Draft genomes sequences of Candida glabrata isolates 1A, 1B, 2A, 2B, 3A and 3B.</title>
        <authorList>
            <person name="Haavelsrud O.E."/>
            <person name="Gaustad P."/>
        </authorList>
    </citation>
    <scope>NUCLEOTIDE SEQUENCE [LARGE SCALE GENOMIC DNA]</scope>
    <source>
        <strain evidence="6">910700640</strain>
    </source>
</reference>
<dbReference type="Proteomes" id="UP000054886">
    <property type="component" value="Unassembled WGS sequence"/>
</dbReference>
<keyword evidence="1 3" id="KW-0547">Nucleotide-binding</keyword>
<dbReference type="InterPro" id="IPR000719">
    <property type="entry name" value="Prot_kinase_dom"/>
</dbReference>
<feature type="compositionally biased region" description="Polar residues" evidence="4">
    <location>
        <begin position="274"/>
        <end position="284"/>
    </location>
</feature>
<dbReference type="GO" id="GO:0005737">
    <property type="term" value="C:cytoplasm"/>
    <property type="evidence" value="ECO:0007669"/>
    <property type="project" value="EnsemblFungi"/>
</dbReference>
<dbReference type="InterPro" id="IPR011009">
    <property type="entry name" value="Kinase-like_dom_sf"/>
</dbReference>
<feature type="region of interest" description="Disordered" evidence="4">
    <location>
        <begin position="730"/>
        <end position="751"/>
    </location>
</feature>
<name>A0A0W0D3F1_CANGB</name>
<dbReference type="VEuPathDB" id="FungiDB:GVI51_M08261"/>
<comment type="caution">
    <text evidence="6">The sequence shown here is derived from an EMBL/GenBank/DDBJ whole genome shotgun (WGS) entry which is preliminary data.</text>
</comment>
<feature type="region of interest" description="Disordered" evidence="4">
    <location>
        <begin position="349"/>
        <end position="372"/>
    </location>
</feature>
<evidence type="ECO:0000256" key="3">
    <source>
        <dbReference type="PROSITE-ProRule" id="PRU10141"/>
    </source>
</evidence>
<evidence type="ECO:0000313" key="6">
    <source>
        <dbReference type="EMBL" id="KTB04228.1"/>
    </source>
</evidence>
<feature type="binding site" evidence="3">
    <location>
        <position position="516"/>
    </location>
    <ligand>
        <name>ATP</name>
        <dbReference type="ChEBI" id="CHEBI:30616"/>
    </ligand>
</feature>
<organism evidence="6 7">
    <name type="scientific">Candida glabrata</name>
    <name type="common">Yeast</name>
    <name type="synonym">Torulopsis glabrata</name>
    <dbReference type="NCBI Taxonomy" id="5478"/>
    <lineage>
        <taxon>Eukaryota</taxon>
        <taxon>Fungi</taxon>
        <taxon>Dikarya</taxon>
        <taxon>Ascomycota</taxon>
        <taxon>Saccharomycotina</taxon>
        <taxon>Saccharomycetes</taxon>
        <taxon>Saccharomycetales</taxon>
        <taxon>Saccharomycetaceae</taxon>
        <taxon>Nakaseomyces</taxon>
    </lineage>
</organism>
<dbReference type="GO" id="GO:0035556">
    <property type="term" value="P:intracellular signal transduction"/>
    <property type="evidence" value="ECO:0007669"/>
    <property type="project" value="TreeGrafter"/>
</dbReference>
<keyword evidence="6" id="KW-0808">Transferase</keyword>
<proteinExistence type="predicted"/>
<dbReference type="CDD" id="cd00180">
    <property type="entry name" value="PKc"/>
    <property type="match status" value="1"/>
</dbReference>
<evidence type="ECO:0000259" key="5">
    <source>
        <dbReference type="PROSITE" id="PS50011"/>
    </source>
</evidence>
<dbReference type="VEuPathDB" id="FungiDB:B1J91_M08316g"/>
<feature type="region of interest" description="Disordered" evidence="4">
    <location>
        <begin position="1"/>
        <end position="46"/>
    </location>
</feature>
<dbReference type="VEuPathDB" id="FungiDB:GWK60_M08261"/>
<evidence type="ECO:0000256" key="4">
    <source>
        <dbReference type="SAM" id="MobiDB-lite"/>
    </source>
</evidence>
<dbReference type="VEuPathDB" id="FungiDB:CAGL0M08316g"/>
<keyword evidence="2 3" id="KW-0067">ATP-binding</keyword>
<dbReference type="PROSITE" id="PS50011">
    <property type="entry name" value="PROTEIN_KINASE_DOM"/>
    <property type="match status" value="1"/>
</dbReference>
<dbReference type="Pfam" id="PF00069">
    <property type="entry name" value="Pkinase"/>
    <property type="match status" value="2"/>
</dbReference>
<keyword evidence="6" id="KW-0418">Kinase</keyword>
<dbReference type="PANTHER" id="PTHR24346">
    <property type="entry name" value="MAP/MICROTUBULE AFFINITY-REGULATING KINASE"/>
    <property type="match status" value="1"/>
</dbReference>
<dbReference type="GO" id="GO:0000226">
    <property type="term" value="P:microtubule cytoskeleton organization"/>
    <property type="evidence" value="ECO:0007669"/>
    <property type="project" value="TreeGrafter"/>
</dbReference>
<dbReference type="GO" id="GO:0006508">
    <property type="term" value="P:proteolysis"/>
    <property type="evidence" value="ECO:0007669"/>
    <property type="project" value="EnsemblFungi"/>
</dbReference>
<evidence type="ECO:0000256" key="2">
    <source>
        <dbReference type="ARBA" id="ARBA00022840"/>
    </source>
</evidence>
<dbReference type="AlphaFoldDB" id="A0A0W0D3F1"/>
<feature type="region of interest" description="Disordered" evidence="4">
    <location>
        <begin position="274"/>
        <end position="300"/>
    </location>
</feature>
<dbReference type="SMART" id="SM00220">
    <property type="entry name" value="S_TKc"/>
    <property type="match status" value="1"/>
</dbReference>
<dbReference type="OrthoDB" id="4062651at2759"/>
<dbReference type="InterPro" id="IPR017441">
    <property type="entry name" value="Protein_kinase_ATP_BS"/>
</dbReference>
<feature type="region of interest" description="Disordered" evidence="4">
    <location>
        <begin position="778"/>
        <end position="811"/>
    </location>
</feature>
<evidence type="ECO:0000313" key="7">
    <source>
        <dbReference type="Proteomes" id="UP000054886"/>
    </source>
</evidence>
<dbReference type="GO" id="GO:0005524">
    <property type="term" value="F:ATP binding"/>
    <property type="evidence" value="ECO:0007669"/>
    <property type="project" value="UniProtKB-UniRule"/>
</dbReference>
<dbReference type="InterPro" id="IPR016241">
    <property type="entry name" value="Nnk1"/>
</dbReference>
<dbReference type="GO" id="GO:0004674">
    <property type="term" value="F:protein serine/threonine kinase activity"/>
    <property type="evidence" value="ECO:0007669"/>
    <property type="project" value="TreeGrafter"/>
</dbReference>